<dbReference type="InterPro" id="IPR052171">
    <property type="entry name" value="NHEJ_LigD"/>
</dbReference>
<dbReference type="PANTHER" id="PTHR42705">
    <property type="entry name" value="BIFUNCTIONAL NON-HOMOLOGOUS END JOINING PROTEIN LIGD"/>
    <property type="match status" value="1"/>
</dbReference>
<dbReference type="InterPro" id="IPR014145">
    <property type="entry name" value="LigD_pol_dom"/>
</dbReference>
<evidence type="ECO:0000259" key="2">
    <source>
        <dbReference type="Pfam" id="PF21686"/>
    </source>
</evidence>
<reference evidence="3 4" key="1">
    <citation type="submission" date="2019-11" db="EMBL/GenBank/DDBJ databases">
        <authorList>
            <person name="Li X.-J."/>
            <person name="Feng X.-M."/>
        </authorList>
    </citation>
    <scope>NUCLEOTIDE SEQUENCE [LARGE SCALE GENOMIC DNA]</scope>
    <source>
        <strain evidence="3 4">XMNu-373</strain>
    </source>
</reference>
<dbReference type="Pfam" id="PF21686">
    <property type="entry name" value="LigD_Prim-Pol"/>
    <property type="match status" value="1"/>
</dbReference>
<evidence type="ECO:0000256" key="1">
    <source>
        <dbReference type="SAM" id="MobiDB-lite"/>
    </source>
</evidence>
<dbReference type="NCBIfam" id="TIGR02778">
    <property type="entry name" value="ligD_pol"/>
    <property type="match status" value="1"/>
</dbReference>
<name>A0A7K3LZ66_9ACTN</name>
<dbReference type="Proteomes" id="UP000460435">
    <property type="component" value="Unassembled WGS sequence"/>
</dbReference>
<organism evidence="3 4">
    <name type="scientific">Phytoactinopolyspora mesophila</name>
    <dbReference type="NCBI Taxonomy" id="2650750"/>
    <lineage>
        <taxon>Bacteria</taxon>
        <taxon>Bacillati</taxon>
        <taxon>Actinomycetota</taxon>
        <taxon>Actinomycetes</taxon>
        <taxon>Jiangellales</taxon>
        <taxon>Jiangellaceae</taxon>
        <taxon>Phytoactinopolyspora</taxon>
    </lineage>
</organism>
<feature type="domain" description="DNA ligase D polymerase" evidence="2">
    <location>
        <begin position="49"/>
        <end position="313"/>
    </location>
</feature>
<gene>
    <name evidence="3" type="ORF">F7O44_04310</name>
</gene>
<dbReference type="RefSeq" id="WP_162448898.1">
    <property type="nucleotide sequence ID" value="NZ_WLZY01000001.1"/>
</dbReference>
<protein>
    <submittedName>
        <fullName evidence="3">ATP-dependent DNA ligase</fullName>
    </submittedName>
</protein>
<sequence length="368" mass="41224">MTTPDCVEAAQERANGATKVNEPVFLDIGGREVRVSSPDKVYFPERGLTKLDVVRYFVAVGDGLLRALQNRPTTLERWPGGVFEGARLSTRQDSRGDAFYQKRVPKGAPSWVETARITFPSGRPADEVCPTELAVVAWAANLGTLTFHPWPVRRDHPDHPDQMRIDLDPQPGTDFADAARVAPEARALLQELGLDAFPKTSGGRGLHLYVPIEPKWDFVEVRRALIAFGRELERRLPSSVTMSWWKEERGEKIFVDFNQMARDRTIASAYSIRPNPRATVSAPLSWDEVGDVTPEDFDITTMPERFSDIGDPHAVMDGHAFSLEPLLEMAERDARDHDLGDLPYPPEYPKMPGEPMRVQPSRARDTNG</sequence>
<dbReference type="AlphaFoldDB" id="A0A7K3LZ66"/>
<accession>A0A7K3LZ66</accession>
<evidence type="ECO:0000313" key="3">
    <source>
        <dbReference type="EMBL" id="NDL56290.1"/>
    </source>
</evidence>
<keyword evidence="3" id="KW-0436">Ligase</keyword>
<keyword evidence="4" id="KW-1185">Reference proteome</keyword>
<proteinExistence type="predicted"/>
<evidence type="ECO:0000313" key="4">
    <source>
        <dbReference type="Proteomes" id="UP000460435"/>
    </source>
</evidence>
<dbReference type="PANTHER" id="PTHR42705:SF3">
    <property type="entry name" value="ATP-DEPENDENT DNA LIGASE"/>
    <property type="match status" value="1"/>
</dbReference>
<dbReference type="Gene3D" id="3.90.920.10">
    <property type="entry name" value="DNA primase, PRIM domain"/>
    <property type="match status" value="1"/>
</dbReference>
<dbReference type="CDD" id="cd04865">
    <property type="entry name" value="LigD_Pol_like_2"/>
    <property type="match status" value="1"/>
</dbReference>
<comment type="caution">
    <text evidence="3">The sequence shown here is derived from an EMBL/GenBank/DDBJ whole genome shotgun (WGS) entry which is preliminary data.</text>
</comment>
<feature type="region of interest" description="Disordered" evidence="1">
    <location>
        <begin position="334"/>
        <end position="368"/>
    </location>
</feature>
<dbReference type="EMBL" id="WLZY01000001">
    <property type="protein sequence ID" value="NDL56290.1"/>
    <property type="molecule type" value="Genomic_DNA"/>
</dbReference>
<dbReference type="GO" id="GO:0016874">
    <property type="term" value="F:ligase activity"/>
    <property type="evidence" value="ECO:0007669"/>
    <property type="project" value="UniProtKB-KW"/>
</dbReference>